<dbReference type="eggNOG" id="COG3409">
    <property type="taxonomic scope" value="Bacteria"/>
</dbReference>
<evidence type="ECO:0000313" key="2">
    <source>
        <dbReference type="Proteomes" id="UP000002601"/>
    </source>
</evidence>
<evidence type="ECO:0008006" key="3">
    <source>
        <dbReference type="Google" id="ProtNLM"/>
    </source>
</evidence>
<reference evidence="1 2" key="1">
    <citation type="submission" date="2009-06" db="EMBL/GenBank/DDBJ databases">
        <title>Complete sequence of Desulfovibrio salexigens DSM 2638.</title>
        <authorList>
            <consortium name="US DOE Joint Genome Institute"/>
            <person name="Lucas S."/>
            <person name="Copeland A."/>
            <person name="Lapidus A."/>
            <person name="Glavina del Rio T."/>
            <person name="Tice H."/>
            <person name="Bruce D."/>
            <person name="Goodwin L."/>
            <person name="Pitluck S."/>
            <person name="Munk A.C."/>
            <person name="Brettin T."/>
            <person name="Detter J.C."/>
            <person name="Han C."/>
            <person name="Tapia R."/>
            <person name="Larimer F."/>
            <person name="Land M."/>
            <person name="Hauser L."/>
            <person name="Kyrpides N."/>
            <person name="Anderson I."/>
            <person name="Wall J.D."/>
            <person name="Arkin A.P."/>
            <person name="Dehal P."/>
            <person name="Chivian D."/>
            <person name="Giles B."/>
            <person name="Hazen T.C."/>
        </authorList>
    </citation>
    <scope>NUCLEOTIDE SEQUENCE [LARGE SCALE GENOMIC DNA]</scope>
    <source>
        <strain evidence="2">ATCC 14822 / DSM 2638 / NCIMB 8403 / VKM B-1763</strain>
    </source>
</reference>
<dbReference type="AlphaFoldDB" id="C6BUG1"/>
<protein>
    <recommendedName>
        <fullName evidence="3">D-alanyl-D-alanine carboxypeptidase</fullName>
    </recommendedName>
</protein>
<name>C6BUG1_MARSD</name>
<keyword evidence="2" id="KW-1185">Reference proteome</keyword>
<accession>C6BUG1</accession>
<dbReference type="SUPFAM" id="SSF55166">
    <property type="entry name" value="Hedgehog/DD-peptidase"/>
    <property type="match status" value="1"/>
</dbReference>
<evidence type="ECO:0000313" key="1">
    <source>
        <dbReference type="EMBL" id="ACS79970.1"/>
    </source>
</evidence>
<sequence>MNREIVKFVQKRLNEDGFNLACDGIAGPKTMEALRSFAVIGHDWTRRECLAGYLQMLMGKVSSPVVINGRWTDETDAMYRKLKFHFDSADGTAHGPLKWPSQSEEDLYKFYGKVGQNQVRLHLPYPHILAWNPDKVVNSYFCHEKVHDSLERVLHRVFEHYGYDRIRELNLDKWGGCLNVRRIRQGSRFSTHSWGIAVDYDPDRNRRTWGRDKAVFAQPEYDKWWEIWTDEGWTSLGLAKNYDWMHIQAAAI</sequence>
<dbReference type="InterPro" id="IPR009045">
    <property type="entry name" value="Zn_M74/Hedgehog-like"/>
</dbReference>
<dbReference type="EMBL" id="CP001649">
    <property type="protein sequence ID" value="ACS79970.1"/>
    <property type="molecule type" value="Genomic_DNA"/>
</dbReference>
<dbReference type="Proteomes" id="UP000002601">
    <property type="component" value="Chromosome"/>
</dbReference>
<gene>
    <name evidence="1" type="ordered locus">Desal_1909</name>
</gene>
<organism evidence="1 2">
    <name type="scientific">Maridesulfovibrio salexigens (strain ATCC 14822 / DSM 2638 / NCIMB 8403 / VKM B-1763)</name>
    <name type="common">Desulfovibrio salexigens</name>
    <dbReference type="NCBI Taxonomy" id="526222"/>
    <lineage>
        <taxon>Bacteria</taxon>
        <taxon>Pseudomonadati</taxon>
        <taxon>Thermodesulfobacteriota</taxon>
        <taxon>Desulfovibrionia</taxon>
        <taxon>Desulfovibrionales</taxon>
        <taxon>Desulfovibrionaceae</taxon>
        <taxon>Maridesulfovibrio</taxon>
    </lineage>
</organism>
<proteinExistence type="predicted"/>
<dbReference type="STRING" id="526222.Desal_1909"/>
<dbReference type="OrthoDB" id="9799970at2"/>
<dbReference type="RefSeq" id="WP_015851786.1">
    <property type="nucleotide sequence ID" value="NC_012881.1"/>
</dbReference>
<dbReference type="KEGG" id="dsa:Desal_1909"/>
<dbReference type="HOGENOM" id="CLU_089638_0_0_7"/>